<dbReference type="InterPro" id="IPR050736">
    <property type="entry name" value="Sensor_HK_Regulatory"/>
</dbReference>
<evidence type="ECO:0000256" key="4">
    <source>
        <dbReference type="ARBA" id="ARBA00022777"/>
    </source>
</evidence>
<accession>A0ABQ6JGP6</accession>
<dbReference type="Pfam" id="PF02518">
    <property type="entry name" value="HATPase_c"/>
    <property type="match status" value="1"/>
</dbReference>
<dbReference type="Gene3D" id="3.30.565.10">
    <property type="entry name" value="Histidine kinase-like ATPase, C-terminal domain"/>
    <property type="match status" value="1"/>
</dbReference>
<dbReference type="InterPro" id="IPR003594">
    <property type="entry name" value="HATPase_dom"/>
</dbReference>
<dbReference type="EMBL" id="BSUZ01000001">
    <property type="protein sequence ID" value="GMA86559.1"/>
    <property type="molecule type" value="Genomic_DNA"/>
</dbReference>
<evidence type="ECO:0000256" key="2">
    <source>
        <dbReference type="ARBA" id="ARBA00012438"/>
    </source>
</evidence>
<protein>
    <recommendedName>
        <fullName evidence="2">histidine kinase</fullName>
        <ecNumber evidence="2">2.7.13.3</ecNumber>
    </recommendedName>
</protein>
<evidence type="ECO:0000259" key="6">
    <source>
        <dbReference type="PROSITE" id="PS50109"/>
    </source>
</evidence>
<dbReference type="EC" id="2.7.13.3" evidence="2"/>
<keyword evidence="3" id="KW-0808">Transferase</keyword>
<evidence type="ECO:0000256" key="3">
    <source>
        <dbReference type="ARBA" id="ARBA00022679"/>
    </source>
</evidence>
<dbReference type="SUPFAM" id="SSF55874">
    <property type="entry name" value="ATPase domain of HSP90 chaperone/DNA topoisomerase II/histidine kinase"/>
    <property type="match status" value="1"/>
</dbReference>
<dbReference type="CDD" id="cd00075">
    <property type="entry name" value="HATPase"/>
    <property type="match status" value="1"/>
</dbReference>
<comment type="caution">
    <text evidence="7">The sequence shown here is derived from an EMBL/GenBank/DDBJ whole genome shotgun (WGS) entry which is preliminary data.</text>
</comment>
<evidence type="ECO:0000313" key="7">
    <source>
        <dbReference type="EMBL" id="GMA86559.1"/>
    </source>
</evidence>
<keyword evidence="5" id="KW-0902">Two-component regulatory system</keyword>
<evidence type="ECO:0000256" key="1">
    <source>
        <dbReference type="ARBA" id="ARBA00000085"/>
    </source>
</evidence>
<comment type="catalytic activity">
    <reaction evidence="1">
        <text>ATP + protein L-histidine = ADP + protein N-phospho-L-histidine.</text>
        <dbReference type="EC" id="2.7.13.3"/>
    </reaction>
</comment>
<gene>
    <name evidence="7" type="ORF">GCM10025868_18090</name>
</gene>
<organism evidence="7 8">
    <name type="scientific">Angustibacter aerolatus</name>
    <dbReference type="NCBI Taxonomy" id="1162965"/>
    <lineage>
        <taxon>Bacteria</taxon>
        <taxon>Bacillati</taxon>
        <taxon>Actinomycetota</taxon>
        <taxon>Actinomycetes</taxon>
        <taxon>Kineosporiales</taxon>
        <taxon>Kineosporiaceae</taxon>
    </lineage>
</organism>
<feature type="domain" description="Histidine kinase" evidence="6">
    <location>
        <begin position="1"/>
        <end position="63"/>
    </location>
</feature>
<dbReference type="PROSITE" id="PS50109">
    <property type="entry name" value="HIS_KIN"/>
    <property type="match status" value="1"/>
</dbReference>
<dbReference type="InterPro" id="IPR004358">
    <property type="entry name" value="Sig_transdc_His_kin-like_C"/>
</dbReference>
<dbReference type="InterPro" id="IPR036890">
    <property type="entry name" value="HATPase_C_sf"/>
</dbReference>
<dbReference type="PRINTS" id="PR00344">
    <property type="entry name" value="BCTRLSENSOR"/>
</dbReference>
<dbReference type="PANTHER" id="PTHR43711:SF32">
    <property type="entry name" value="SENSOR-TYPE HISTIDINE KINASE PRRB"/>
    <property type="match status" value="1"/>
</dbReference>
<dbReference type="Proteomes" id="UP001157017">
    <property type="component" value="Unassembled WGS sequence"/>
</dbReference>
<dbReference type="InterPro" id="IPR005467">
    <property type="entry name" value="His_kinase_dom"/>
</dbReference>
<reference evidence="8" key="1">
    <citation type="journal article" date="2019" name="Int. J. Syst. Evol. Microbiol.">
        <title>The Global Catalogue of Microorganisms (GCM) 10K type strain sequencing project: providing services to taxonomists for standard genome sequencing and annotation.</title>
        <authorList>
            <consortium name="The Broad Institute Genomics Platform"/>
            <consortium name="The Broad Institute Genome Sequencing Center for Infectious Disease"/>
            <person name="Wu L."/>
            <person name="Ma J."/>
        </authorList>
    </citation>
    <scope>NUCLEOTIDE SEQUENCE [LARGE SCALE GENOMIC DNA]</scope>
    <source>
        <strain evidence="8">NBRC 108730</strain>
    </source>
</reference>
<keyword evidence="8" id="KW-1185">Reference proteome</keyword>
<name>A0ABQ6JGP6_9ACTN</name>
<keyword evidence="4" id="KW-0418">Kinase</keyword>
<dbReference type="PANTHER" id="PTHR43711">
    <property type="entry name" value="TWO-COMPONENT HISTIDINE KINASE"/>
    <property type="match status" value="1"/>
</dbReference>
<evidence type="ECO:0000313" key="8">
    <source>
        <dbReference type="Proteomes" id="UP001157017"/>
    </source>
</evidence>
<proteinExistence type="predicted"/>
<sequence length="68" mass="7330">MPDADRERIFERFYRSGSRGSTRGTGLGLSLVAETVQAHGGSVWVADRPGGGSRFVMRLPTEPARVPA</sequence>
<evidence type="ECO:0000256" key="5">
    <source>
        <dbReference type="ARBA" id="ARBA00023012"/>
    </source>
</evidence>